<dbReference type="InterPro" id="IPR013332">
    <property type="entry name" value="KPR_N"/>
</dbReference>
<dbReference type="InterPro" id="IPR001763">
    <property type="entry name" value="Rhodanese-like_dom"/>
</dbReference>
<dbReference type="InterPro" id="IPR045078">
    <property type="entry name" value="TST/MPST-like"/>
</dbReference>
<dbReference type="RefSeq" id="WP_093786731.1">
    <property type="nucleotide sequence ID" value="NZ_FNIE01000011.1"/>
</dbReference>
<dbReference type="InterPro" id="IPR008927">
    <property type="entry name" value="6-PGluconate_DH-like_C_sf"/>
</dbReference>
<evidence type="ECO:0000256" key="3">
    <source>
        <dbReference type="SAM" id="MobiDB-lite"/>
    </source>
</evidence>
<dbReference type="OrthoDB" id="9770030at2"/>
<organism evidence="5 6">
    <name type="scientific">Actinacidiphila guanduensis</name>
    <dbReference type="NCBI Taxonomy" id="310781"/>
    <lineage>
        <taxon>Bacteria</taxon>
        <taxon>Bacillati</taxon>
        <taxon>Actinomycetota</taxon>
        <taxon>Actinomycetes</taxon>
        <taxon>Kitasatosporales</taxon>
        <taxon>Streptomycetaceae</taxon>
        <taxon>Actinacidiphila</taxon>
    </lineage>
</organism>
<dbReference type="Gene3D" id="3.40.50.720">
    <property type="entry name" value="NAD(P)-binding Rossmann-like Domain"/>
    <property type="match status" value="1"/>
</dbReference>
<dbReference type="CDD" id="cd01448">
    <property type="entry name" value="TST_Repeat_1"/>
    <property type="match status" value="1"/>
</dbReference>
<feature type="region of interest" description="Disordered" evidence="3">
    <location>
        <begin position="522"/>
        <end position="546"/>
    </location>
</feature>
<dbReference type="PROSITE" id="PS50206">
    <property type="entry name" value="RHODANESE_3"/>
    <property type="match status" value="2"/>
</dbReference>
<dbReference type="EMBL" id="FNIE01000011">
    <property type="protein sequence ID" value="SDO68318.1"/>
    <property type="molecule type" value="Genomic_DNA"/>
</dbReference>
<dbReference type="PANTHER" id="PTHR11364:SF27">
    <property type="entry name" value="SULFURTRANSFERASE"/>
    <property type="match status" value="1"/>
</dbReference>
<keyword evidence="6" id="KW-1185">Reference proteome</keyword>
<dbReference type="InterPro" id="IPR013328">
    <property type="entry name" value="6PGD_dom2"/>
</dbReference>
<keyword evidence="1" id="KW-0808">Transferase</keyword>
<dbReference type="InterPro" id="IPR036291">
    <property type="entry name" value="NAD(P)-bd_dom_sf"/>
</dbReference>
<dbReference type="Proteomes" id="UP000199341">
    <property type="component" value="Unassembled WGS sequence"/>
</dbReference>
<keyword evidence="2" id="KW-0677">Repeat</keyword>
<feature type="compositionally biased region" description="Low complexity" evidence="3">
    <location>
        <begin position="613"/>
        <end position="627"/>
    </location>
</feature>
<dbReference type="SUPFAM" id="SSF51735">
    <property type="entry name" value="NAD(P)-binding Rossmann-fold domains"/>
    <property type="match status" value="1"/>
</dbReference>
<dbReference type="STRING" id="310781.SAMN05216259_111233"/>
<protein>
    <submittedName>
        <fullName evidence="5">Ketopantoate reductase</fullName>
    </submittedName>
</protein>
<dbReference type="SMART" id="SM00450">
    <property type="entry name" value="RHOD"/>
    <property type="match status" value="2"/>
</dbReference>
<dbReference type="SUPFAM" id="SSF52821">
    <property type="entry name" value="Rhodanese/Cell cycle control phosphatase"/>
    <property type="match status" value="2"/>
</dbReference>
<feature type="domain" description="Rhodanese" evidence="4">
    <location>
        <begin position="504"/>
        <end position="615"/>
    </location>
</feature>
<dbReference type="Gene3D" id="3.40.250.10">
    <property type="entry name" value="Rhodanese-like domain"/>
    <property type="match status" value="2"/>
</dbReference>
<dbReference type="InterPro" id="IPR036873">
    <property type="entry name" value="Rhodanese-like_dom_sf"/>
</dbReference>
<evidence type="ECO:0000313" key="5">
    <source>
        <dbReference type="EMBL" id="SDO68318.1"/>
    </source>
</evidence>
<reference evidence="5 6" key="1">
    <citation type="submission" date="2016-10" db="EMBL/GenBank/DDBJ databases">
        <authorList>
            <person name="de Groot N.N."/>
        </authorList>
    </citation>
    <scope>NUCLEOTIDE SEQUENCE [LARGE SCALE GENOMIC DNA]</scope>
    <source>
        <strain evidence="5 6">CGMCC 4.2022</strain>
    </source>
</reference>
<dbReference type="Pfam" id="PF08546">
    <property type="entry name" value="ApbA_C"/>
    <property type="match status" value="1"/>
</dbReference>
<feature type="region of interest" description="Disordered" evidence="3">
    <location>
        <begin position="607"/>
        <end position="633"/>
    </location>
</feature>
<proteinExistence type="predicted"/>
<name>A0A1H0LJB1_9ACTN</name>
<accession>A0A1H0LJB1</accession>
<dbReference type="SUPFAM" id="SSF48179">
    <property type="entry name" value="6-phosphogluconate dehydrogenase C-terminal domain-like"/>
    <property type="match status" value="1"/>
</dbReference>
<dbReference type="InterPro" id="IPR013752">
    <property type="entry name" value="KPA_reductase"/>
</dbReference>
<evidence type="ECO:0000256" key="1">
    <source>
        <dbReference type="ARBA" id="ARBA00022679"/>
    </source>
</evidence>
<dbReference type="AlphaFoldDB" id="A0A1H0LJB1"/>
<dbReference type="GO" id="GO:0004792">
    <property type="term" value="F:thiosulfate-cyanide sulfurtransferase activity"/>
    <property type="evidence" value="ECO:0007669"/>
    <property type="project" value="TreeGrafter"/>
</dbReference>
<evidence type="ECO:0000256" key="2">
    <source>
        <dbReference type="ARBA" id="ARBA00022737"/>
    </source>
</evidence>
<dbReference type="Pfam" id="PF02558">
    <property type="entry name" value="ApbA"/>
    <property type="match status" value="1"/>
</dbReference>
<dbReference type="Gene3D" id="1.10.1040.10">
    <property type="entry name" value="N-(1-d-carboxylethyl)-l-norvaline Dehydrogenase, domain 2"/>
    <property type="match status" value="1"/>
</dbReference>
<evidence type="ECO:0000259" key="4">
    <source>
        <dbReference type="PROSITE" id="PS50206"/>
    </source>
</evidence>
<gene>
    <name evidence="5" type="ORF">SAMN05216259_111233</name>
</gene>
<dbReference type="Pfam" id="PF00581">
    <property type="entry name" value="Rhodanese"/>
    <property type="match status" value="2"/>
</dbReference>
<feature type="domain" description="Rhodanese" evidence="4">
    <location>
        <begin position="357"/>
        <end position="475"/>
    </location>
</feature>
<sequence length="633" mass="65233">MTARAGTRYVVIGAGAVGVVLAEGLHRGGAEVLLVARGGQLAALRAGRLRLLRPDGPVEVAVPYAAGPQEVELTGRDVLVLAVKTQDAEQALAEWAWRPVRRGDGRTAPAARVLPVVTLQNGLEAERAALRRFATVLAASIRVPAVYVEDGVVLSPAVPFPAALWIGRHPSGADHPALDRLAADLRAGSFAVQVTAGITGWKAAKLVGNARNVLGALYRPSALRDHVGELLADEARSVLTAAGLAPVDEQADSTLDLSRLVIGDIPGHPYPGNSTWQSLARAGSLEADFLGGEIVLQARLTGAAAPLNQALLERVRRAAGEGTAPGSLGDADLAATVPGLRPPVLVDAAALAAELAGERPPLLLDVRWALGDPHGRDHYRRGHIPTARYVDLDTELAAPPNPSGGRHPLPDIEALQRSARAWGVTASRPVVVYDDAGGLAAARAWWLLRWAGVADVRLLDGAFGAWKAAGGAVAAGEEGAAEPGDIVLSPGHLPVIDAARAARLPRHGVLLDARAAERYRGESEPVDPRAGHIPGALSAPTAGNLTADGRFRAPDAARKRFAELGATAGTRVGVYCGSGVTAAHQVAALAAAGIDAALFPGSWSAWSADPHRPVATGPAPGAPVTGGESDEHQ</sequence>
<dbReference type="PANTHER" id="PTHR11364">
    <property type="entry name" value="THIOSULFATE SULFERTANSFERASE"/>
    <property type="match status" value="1"/>
</dbReference>
<evidence type="ECO:0000313" key="6">
    <source>
        <dbReference type="Proteomes" id="UP000199341"/>
    </source>
</evidence>